<dbReference type="AlphaFoldDB" id="A0A1G8MBA5"/>
<dbReference type="InterPro" id="IPR011965">
    <property type="entry name" value="PaaX_trns_reg"/>
</dbReference>
<sequence>MDPIASLIESLHADGRLRVWSLVITVFGDSVQMRGGRVSTARLQRLLGRIGVESGALRTALSRLGRDGWVESERDGRLSHYRLTRSGRAKFTDATHRIYAPPMGPVAEWALSLEESHDPSALHLGGLALRPAFVPAPAAQFRMTGRIEMLAPEISADILAAEHLAALNALRGDLDALAGTALPPLDAAAARTLLIHRWRRIVLRFPDLPAPILPPGWHEEPRAAVARTWHGLTPQAETWWDATTDDLPAMPAADPNLATRFGGKSLIDRPVGASLAP</sequence>
<evidence type="ECO:0000259" key="1">
    <source>
        <dbReference type="Pfam" id="PF07848"/>
    </source>
</evidence>
<accession>A0A1G8MBA5</accession>
<keyword evidence="4" id="KW-1185">Reference proteome</keyword>
<dbReference type="GO" id="GO:0006351">
    <property type="term" value="P:DNA-templated transcription"/>
    <property type="evidence" value="ECO:0007669"/>
    <property type="project" value="InterPro"/>
</dbReference>
<dbReference type="InterPro" id="IPR012906">
    <property type="entry name" value="PaaX-like_N"/>
</dbReference>
<dbReference type="STRING" id="490829.SAMN05421850_104119"/>
<dbReference type="Gene3D" id="1.10.10.10">
    <property type="entry name" value="Winged helix-like DNA-binding domain superfamily/Winged helix DNA-binding domain"/>
    <property type="match status" value="1"/>
</dbReference>
<gene>
    <name evidence="3" type="ORF">SAMN05421850_104119</name>
</gene>
<dbReference type="OrthoDB" id="2270427at2"/>
<evidence type="ECO:0000313" key="3">
    <source>
        <dbReference type="EMBL" id="SDI65214.1"/>
    </source>
</evidence>
<dbReference type="Gene3D" id="3.30.70.2670">
    <property type="match status" value="1"/>
</dbReference>
<evidence type="ECO:0000313" key="4">
    <source>
        <dbReference type="Proteomes" id="UP000199340"/>
    </source>
</evidence>
<dbReference type="InterPro" id="IPR013225">
    <property type="entry name" value="PaaX_C"/>
</dbReference>
<proteinExistence type="predicted"/>
<dbReference type="PANTHER" id="PTHR30319">
    <property type="entry name" value="PHENYLACETIC ACID REGULATOR-RELATED TRANSCRIPTIONAL REPRESSOR"/>
    <property type="match status" value="1"/>
</dbReference>
<dbReference type="EMBL" id="FNEB01000004">
    <property type="protein sequence ID" value="SDI65214.1"/>
    <property type="molecule type" value="Genomic_DNA"/>
</dbReference>
<organism evidence="3 4">
    <name type="scientific">Lutimaribacter saemankumensis</name>
    <dbReference type="NCBI Taxonomy" id="490829"/>
    <lineage>
        <taxon>Bacteria</taxon>
        <taxon>Pseudomonadati</taxon>
        <taxon>Pseudomonadota</taxon>
        <taxon>Alphaproteobacteria</taxon>
        <taxon>Rhodobacterales</taxon>
        <taxon>Roseobacteraceae</taxon>
        <taxon>Lutimaribacter</taxon>
    </lineage>
</organism>
<feature type="domain" description="Transcriptional repressor PaaX-like C-terminal" evidence="2">
    <location>
        <begin position="180"/>
        <end position="241"/>
    </location>
</feature>
<dbReference type="Pfam" id="PF08223">
    <property type="entry name" value="PaaX_C"/>
    <property type="match status" value="1"/>
</dbReference>
<feature type="domain" description="Transcriptional repressor PaaX-like N-terminal" evidence="1">
    <location>
        <begin position="20"/>
        <end position="85"/>
    </location>
</feature>
<dbReference type="PIRSF" id="PIRSF020623">
    <property type="entry name" value="PaaX"/>
    <property type="match status" value="1"/>
</dbReference>
<name>A0A1G8MBA5_9RHOB</name>
<dbReference type="InterPro" id="IPR036390">
    <property type="entry name" value="WH_DNA-bd_sf"/>
</dbReference>
<reference evidence="3 4" key="1">
    <citation type="submission" date="2016-10" db="EMBL/GenBank/DDBJ databases">
        <authorList>
            <person name="de Groot N.N."/>
        </authorList>
    </citation>
    <scope>NUCLEOTIDE SEQUENCE [LARGE SCALE GENOMIC DNA]</scope>
    <source>
        <strain evidence="3 4">DSM 28010</strain>
    </source>
</reference>
<dbReference type="InterPro" id="IPR036388">
    <property type="entry name" value="WH-like_DNA-bd_sf"/>
</dbReference>
<protein>
    <submittedName>
        <fullName evidence="3">Phenylacetic acid degradation operon negative regulatory protein</fullName>
    </submittedName>
</protein>
<dbReference type="PANTHER" id="PTHR30319:SF1">
    <property type="entry name" value="TRANSCRIPTIONAL REPRESSOR PAAX"/>
    <property type="match status" value="1"/>
</dbReference>
<dbReference type="Proteomes" id="UP000199340">
    <property type="component" value="Unassembled WGS sequence"/>
</dbReference>
<dbReference type="SUPFAM" id="SSF46785">
    <property type="entry name" value="Winged helix' DNA-binding domain"/>
    <property type="match status" value="1"/>
</dbReference>
<evidence type="ECO:0000259" key="2">
    <source>
        <dbReference type="Pfam" id="PF08223"/>
    </source>
</evidence>
<dbReference type="RefSeq" id="WP_090028460.1">
    <property type="nucleotide sequence ID" value="NZ_FNEB01000004.1"/>
</dbReference>
<dbReference type="Gene3D" id="1.20.58.1460">
    <property type="match status" value="1"/>
</dbReference>
<dbReference type="Pfam" id="PF07848">
    <property type="entry name" value="PaaX"/>
    <property type="match status" value="1"/>
</dbReference>